<dbReference type="Pfam" id="PF00069">
    <property type="entry name" value="Pkinase"/>
    <property type="match status" value="1"/>
</dbReference>
<evidence type="ECO:0000256" key="4">
    <source>
        <dbReference type="ARBA" id="ARBA00022806"/>
    </source>
</evidence>
<dbReference type="RefSeq" id="WP_272173459.1">
    <property type="nucleotide sequence ID" value="NZ_JAQOSL010000119.1"/>
</dbReference>
<gene>
    <name evidence="8" type="ORF">ACFQGO_38660</name>
</gene>
<sequence length="1172" mass="130199">MTLPIVADRFALPSSPVSEGGHAKLFKAADLENDNSSVAVKIFNPSKALDDRVLQAAWTNELSAYQALGDHANLARLIDWGRCDDGCPYLAFEWLDQDLLAALDDLQIEGWDDFWPVAREILSGLAVIHSEGFVHRDVKPENVLMSATGGYKIADFGTTRLAETVSLGLTMAPLGTVPYSPQERGTRTPTASYDIYSFAVLLLVCLTGRVPADEDHVRSEFAKLDLPPEIAKALVPCLSDNPDDRPPSAGVLKAQLEEIQSRREMRRAPEVEIFLDFPDQVLQSFLKQYSVSMSKSQILDDIREVGALAFDGRAGAKPDLQLCGQRFMLRLQEHRTRPGIIRVVRVQRAPAQVLELARSTWYRPRLKLRTSSPTDAHNAARELTDLLELVTEKDGERAQREAAAADADAFSQWRSALNAKFALEHERGVRVKYDQYRRDGSRIRFRVEDATGIELGEARLIREGNRRVLFGEVEGIENNDVILYVTNIRGGSSALPSQGYLEFDSEASKSKLKRERDALDRITNRRSVRPDLRDILLDPRRSAVPQSVTVDAYIQQNLDEAKKAAVAASLGARDFLLVQGPPGTGKTTFIAEMVAQHLRRSPQARIVLTSQTHIALDNALMRIAELDPSVVLLRLGRADKLAKDVEPLSVPTQMDHWRQSVIEQSRLFIKEYAARLGIDLNSADLKNAATELRRRHDRVQVIEQKLRNSQEERRELVSEIDRVNAMAVPLLEVASKIEEAARKGVGTDLSAAAERFVEVGLDLASKLETGGPLGQRLVEMEALLSGMREELKLHKEQRDSVRNTLVQELASEPNLATDDLIATALKRSAVDDPRLASLQSIASEWEERFGRGKDFTAVLIARAQVVAATCVGLTGVPGADTSPFDLCIIDEASKATATEALVPLANSRKWVLVGDDKQLPPFVEKALEEPALLDRYKITRQEMRETLFSALSERLPEPCRFSLTHQHRMHPSIGQLVSHCFYDDSLTSEPRQISPVIERALGATAVWLDTSSRKDKRENRAGKSVKNKGEARAIAKLLDRIQWVAKQQSTEPLSVAVLTGYEAQRREVVETLAPGEFSRDLLKVRVATVDSYQGQEADIAIFSVTRSNDRSELGFLRSEERVNVAVSRARDSLVIVGDSGFIDAVPGIDNPLRKVLSYMRRSADCTVEMDAS</sequence>
<evidence type="ECO:0000256" key="5">
    <source>
        <dbReference type="ARBA" id="ARBA00022840"/>
    </source>
</evidence>
<proteinExistence type="inferred from homology"/>
<dbReference type="SUPFAM" id="SSF56112">
    <property type="entry name" value="Protein kinase-like (PK-like)"/>
    <property type="match status" value="1"/>
</dbReference>
<dbReference type="Proteomes" id="UP001596112">
    <property type="component" value="Unassembled WGS sequence"/>
</dbReference>
<evidence type="ECO:0000256" key="6">
    <source>
        <dbReference type="SAM" id="Coils"/>
    </source>
</evidence>
<dbReference type="Gene3D" id="3.40.50.300">
    <property type="entry name" value="P-loop containing nucleotide triphosphate hydrolases"/>
    <property type="match status" value="2"/>
</dbReference>
<evidence type="ECO:0000313" key="9">
    <source>
        <dbReference type="Proteomes" id="UP001596112"/>
    </source>
</evidence>
<evidence type="ECO:0000256" key="1">
    <source>
        <dbReference type="ARBA" id="ARBA00007913"/>
    </source>
</evidence>
<dbReference type="InterPro" id="IPR000719">
    <property type="entry name" value="Prot_kinase_dom"/>
</dbReference>
<accession>A0ABW1BKM9</accession>
<keyword evidence="4" id="KW-0347">Helicase</keyword>
<dbReference type="PROSITE" id="PS00108">
    <property type="entry name" value="PROTEIN_KINASE_ST"/>
    <property type="match status" value="1"/>
</dbReference>
<feature type="coiled-coil region" evidence="6">
    <location>
        <begin position="777"/>
        <end position="804"/>
    </location>
</feature>
<keyword evidence="9" id="KW-1185">Reference proteome</keyword>
<dbReference type="CDD" id="cd18808">
    <property type="entry name" value="SF1_C_Upf1"/>
    <property type="match status" value="1"/>
</dbReference>
<keyword evidence="2" id="KW-0547">Nucleotide-binding</keyword>
<keyword evidence="5" id="KW-0067">ATP-binding</keyword>
<comment type="caution">
    <text evidence="8">The sequence shown here is derived from an EMBL/GenBank/DDBJ whole genome shotgun (WGS) entry which is preliminary data.</text>
</comment>
<organism evidence="8 9">
    <name type="scientific">Streptomyces heilongjiangensis</name>
    <dbReference type="NCBI Taxonomy" id="945052"/>
    <lineage>
        <taxon>Bacteria</taxon>
        <taxon>Bacillati</taxon>
        <taxon>Actinomycetota</taxon>
        <taxon>Actinomycetes</taxon>
        <taxon>Kitasatosporales</taxon>
        <taxon>Streptomycetaceae</taxon>
        <taxon>Streptomyces</taxon>
    </lineage>
</organism>
<dbReference type="PANTHER" id="PTHR43788">
    <property type="entry name" value="DNA2/NAM7 HELICASE FAMILY MEMBER"/>
    <property type="match status" value="1"/>
</dbReference>
<keyword evidence="3" id="KW-0378">Hydrolase</keyword>
<dbReference type="InterPro" id="IPR041679">
    <property type="entry name" value="DNA2/NAM7-like_C"/>
</dbReference>
<name>A0ABW1BKM9_9ACTN</name>
<feature type="coiled-coil region" evidence="6">
    <location>
        <begin position="699"/>
        <end position="726"/>
    </location>
</feature>
<dbReference type="EMBL" id="JBHSNZ010000074">
    <property type="protein sequence ID" value="MFC5813351.1"/>
    <property type="molecule type" value="Genomic_DNA"/>
</dbReference>
<evidence type="ECO:0000256" key="2">
    <source>
        <dbReference type="ARBA" id="ARBA00022741"/>
    </source>
</evidence>
<dbReference type="InterPro" id="IPR047187">
    <property type="entry name" value="SF1_C_Upf1"/>
</dbReference>
<dbReference type="CDD" id="cd14014">
    <property type="entry name" value="STKc_PknB_like"/>
    <property type="match status" value="1"/>
</dbReference>
<dbReference type="PANTHER" id="PTHR43788:SF8">
    <property type="entry name" value="DNA-BINDING PROTEIN SMUBP-2"/>
    <property type="match status" value="1"/>
</dbReference>
<dbReference type="InterPro" id="IPR041677">
    <property type="entry name" value="DNA2/NAM7_AAA_11"/>
</dbReference>
<dbReference type="SUPFAM" id="SSF52540">
    <property type="entry name" value="P-loop containing nucleoside triphosphate hydrolases"/>
    <property type="match status" value="1"/>
</dbReference>
<dbReference type="CDD" id="cd17934">
    <property type="entry name" value="DEXXQc_Upf1-like"/>
    <property type="match status" value="1"/>
</dbReference>
<dbReference type="Gene3D" id="1.10.510.10">
    <property type="entry name" value="Transferase(Phosphotransferase) domain 1"/>
    <property type="match status" value="1"/>
</dbReference>
<dbReference type="InterPro" id="IPR027417">
    <property type="entry name" value="P-loop_NTPase"/>
</dbReference>
<evidence type="ECO:0000256" key="3">
    <source>
        <dbReference type="ARBA" id="ARBA00022801"/>
    </source>
</evidence>
<dbReference type="InterPro" id="IPR008271">
    <property type="entry name" value="Ser/Thr_kinase_AS"/>
</dbReference>
<reference evidence="9" key="1">
    <citation type="journal article" date="2019" name="Int. J. Syst. Evol. Microbiol.">
        <title>The Global Catalogue of Microorganisms (GCM) 10K type strain sequencing project: providing services to taxonomists for standard genome sequencing and annotation.</title>
        <authorList>
            <consortium name="The Broad Institute Genomics Platform"/>
            <consortium name="The Broad Institute Genome Sequencing Center for Infectious Disease"/>
            <person name="Wu L."/>
            <person name="Ma J."/>
        </authorList>
    </citation>
    <scope>NUCLEOTIDE SEQUENCE [LARGE SCALE GENOMIC DNA]</scope>
    <source>
        <strain evidence="9">JCM 9918</strain>
    </source>
</reference>
<dbReference type="InterPro" id="IPR011009">
    <property type="entry name" value="Kinase-like_dom_sf"/>
</dbReference>
<dbReference type="Pfam" id="PF13087">
    <property type="entry name" value="AAA_12"/>
    <property type="match status" value="1"/>
</dbReference>
<dbReference type="Pfam" id="PF13086">
    <property type="entry name" value="AAA_11"/>
    <property type="match status" value="1"/>
</dbReference>
<evidence type="ECO:0000259" key="7">
    <source>
        <dbReference type="PROSITE" id="PS50011"/>
    </source>
</evidence>
<feature type="domain" description="Protein kinase" evidence="7">
    <location>
        <begin position="11"/>
        <end position="259"/>
    </location>
</feature>
<comment type="similarity">
    <text evidence="1">Belongs to the DNA2/NAM7 helicase family.</text>
</comment>
<evidence type="ECO:0000313" key="8">
    <source>
        <dbReference type="EMBL" id="MFC5813351.1"/>
    </source>
</evidence>
<keyword evidence="6" id="KW-0175">Coiled coil</keyword>
<dbReference type="Gene3D" id="3.30.200.20">
    <property type="entry name" value="Phosphorylase Kinase, domain 1"/>
    <property type="match status" value="1"/>
</dbReference>
<dbReference type="InterPro" id="IPR050534">
    <property type="entry name" value="Coronavir_polyprotein_1ab"/>
</dbReference>
<dbReference type="SMART" id="SM00220">
    <property type="entry name" value="S_TKc"/>
    <property type="match status" value="1"/>
</dbReference>
<protein>
    <submittedName>
        <fullName evidence="8">AAA domain-containing protein</fullName>
    </submittedName>
</protein>
<dbReference type="PROSITE" id="PS50011">
    <property type="entry name" value="PROTEIN_KINASE_DOM"/>
    <property type="match status" value="1"/>
</dbReference>